<keyword evidence="3" id="KW-1185">Reference proteome</keyword>
<gene>
    <name evidence="2" type="ORF">AMSG_11612</name>
</gene>
<feature type="compositionally biased region" description="Polar residues" evidence="1">
    <location>
        <begin position="97"/>
        <end position="119"/>
    </location>
</feature>
<dbReference type="EMBL" id="GL349435">
    <property type="protein sequence ID" value="KNC50547.1"/>
    <property type="molecule type" value="Genomic_DNA"/>
</dbReference>
<dbReference type="RefSeq" id="XP_013762591.1">
    <property type="nucleotide sequence ID" value="XM_013907137.1"/>
</dbReference>
<evidence type="ECO:0000313" key="3">
    <source>
        <dbReference type="Proteomes" id="UP000054408"/>
    </source>
</evidence>
<dbReference type="AlphaFoldDB" id="A0A0L0DDY5"/>
<organism evidence="2 3">
    <name type="scientific">Thecamonas trahens ATCC 50062</name>
    <dbReference type="NCBI Taxonomy" id="461836"/>
    <lineage>
        <taxon>Eukaryota</taxon>
        <taxon>Apusozoa</taxon>
        <taxon>Apusomonadida</taxon>
        <taxon>Apusomonadidae</taxon>
        <taxon>Thecamonas</taxon>
    </lineage>
</organism>
<sequence>MHLISADNDFAGYRAAVCETPENELRPWVRRAGRTWCLLSSSSLLTSGGCLNVSASARPHNGSAPHTPRAGNGFCSLRRCLRRTLQRTRHVSHASMLMQQQNRSAGWQAGCSTRRSSGG</sequence>
<name>A0A0L0DDY5_THETB</name>
<dbReference type="GeneID" id="25569527"/>
<feature type="region of interest" description="Disordered" evidence="1">
    <location>
        <begin position="91"/>
        <end position="119"/>
    </location>
</feature>
<accession>A0A0L0DDY5</accession>
<evidence type="ECO:0000313" key="2">
    <source>
        <dbReference type="EMBL" id="KNC50547.1"/>
    </source>
</evidence>
<dbReference type="Proteomes" id="UP000054408">
    <property type="component" value="Unassembled WGS sequence"/>
</dbReference>
<evidence type="ECO:0000256" key="1">
    <source>
        <dbReference type="SAM" id="MobiDB-lite"/>
    </source>
</evidence>
<protein>
    <submittedName>
        <fullName evidence="2">Uncharacterized protein</fullName>
    </submittedName>
</protein>
<reference evidence="2 3" key="1">
    <citation type="submission" date="2010-05" db="EMBL/GenBank/DDBJ databases">
        <title>The Genome Sequence of Thecamonas trahens ATCC 50062.</title>
        <authorList>
            <consortium name="The Broad Institute Genome Sequencing Platform"/>
            <person name="Russ C."/>
            <person name="Cuomo C."/>
            <person name="Shea T."/>
            <person name="Young S.K."/>
            <person name="Zeng Q."/>
            <person name="Koehrsen M."/>
            <person name="Haas B."/>
            <person name="Borodovsky M."/>
            <person name="Guigo R."/>
            <person name="Alvarado L."/>
            <person name="Berlin A."/>
            <person name="Bochicchio J."/>
            <person name="Borenstein D."/>
            <person name="Chapman S."/>
            <person name="Chen Z."/>
            <person name="Freedman E."/>
            <person name="Gellesch M."/>
            <person name="Goldberg J."/>
            <person name="Griggs A."/>
            <person name="Gujja S."/>
            <person name="Heilman E."/>
            <person name="Heiman D."/>
            <person name="Hepburn T."/>
            <person name="Howarth C."/>
            <person name="Jen D."/>
            <person name="Larson L."/>
            <person name="Mehta T."/>
            <person name="Park D."/>
            <person name="Pearson M."/>
            <person name="Roberts A."/>
            <person name="Saif S."/>
            <person name="Shenoy N."/>
            <person name="Sisk P."/>
            <person name="Stolte C."/>
            <person name="Sykes S."/>
            <person name="Thomson T."/>
            <person name="Walk T."/>
            <person name="White J."/>
            <person name="Yandava C."/>
            <person name="Burger G."/>
            <person name="Gray M.W."/>
            <person name="Holland P.W.H."/>
            <person name="King N."/>
            <person name="Lang F.B.F."/>
            <person name="Roger A.J."/>
            <person name="Ruiz-Trillo I."/>
            <person name="Lander E."/>
            <person name="Nusbaum C."/>
        </authorList>
    </citation>
    <scope>NUCLEOTIDE SEQUENCE [LARGE SCALE GENOMIC DNA]</scope>
    <source>
        <strain evidence="2 3">ATCC 50062</strain>
    </source>
</reference>
<proteinExistence type="predicted"/>